<evidence type="ECO:0000313" key="4">
    <source>
        <dbReference type="EMBL" id="KAE9603928.1"/>
    </source>
</evidence>
<organism evidence="4 5">
    <name type="scientific">Lupinus albus</name>
    <name type="common">White lupine</name>
    <name type="synonym">Lupinus termis</name>
    <dbReference type="NCBI Taxonomy" id="3870"/>
    <lineage>
        <taxon>Eukaryota</taxon>
        <taxon>Viridiplantae</taxon>
        <taxon>Streptophyta</taxon>
        <taxon>Embryophyta</taxon>
        <taxon>Tracheophyta</taxon>
        <taxon>Spermatophyta</taxon>
        <taxon>Magnoliopsida</taxon>
        <taxon>eudicotyledons</taxon>
        <taxon>Gunneridae</taxon>
        <taxon>Pentapetalae</taxon>
        <taxon>rosids</taxon>
        <taxon>fabids</taxon>
        <taxon>Fabales</taxon>
        <taxon>Fabaceae</taxon>
        <taxon>Papilionoideae</taxon>
        <taxon>50 kb inversion clade</taxon>
        <taxon>genistoids sensu lato</taxon>
        <taxon>core genistoids</taxon>
        <taxon>Genisteae</taxon>
        <taxon>Lupinus</taxon>
    </lineage>
</organism>
<dbReference type="GO" id="GO:0004029">
    <property type="term" value="F:aldehyde dehydrogenase (NAD+) activity"/>
    <property type="evidence" value="ECO:0007669"/>
    <property type="project" value="TreeGrafter"/>
</dbReference>
<sequence>MWCVAARRIISGKWGSNNGQVCICPDYIITTNDIAPKLVDSLKTELEKFYGKNPLKSKDLARIVSSNHFTRLTKLLDDDKVCGKIVYGGEKHESRL</sequence>
<accession>A0A6A4PQX5</accession>
<dbReference type="InterPro" id="IPR016161">
    <property type="entry name" value="Ald_DH/histidinol_DH"/>
</dbReference>
<evidence type="ECO:0000256" key="2">
    <source>
        <dbReference type="ARBA" id="ARBA00023002"/>
    </source>
</evidence>
<protein>
    <submittedName>
        <fullName evidence="4">Putative aldehyde dehydrogenase (NAD(+))</fullName>
    </submittedName>
</protein>
<comment type="similarity">
    <text evidence="1">Belongs to the aldehyde dehydrogenase family.</text>
</comment>
<dbReference type="Proteomes" id="UP000447434">
    <property type="component" value="Chromosome 11"/>
</dbReference>
<dbReference type="AlphaFoldDB" id="A0A6A4PQX5"/>
<dbReference type="GO" id="GO:0006081">
    <property type="term" value="P:aldehyde metabolic process"/>
    <property type="evidence" value="ECO:0007669"/>
    <property type="project" value="InterPro"/>
</dbReference>
<evidence type="ECO:0000259" key="3">
    <source>
        <dbReference type="Pfam" id="PF00171"/>
    </source>
</evidence>
<feature type="domain" description="Aldehyde dehydrogenase" evidence="3">
    <location>
        <begin position="5"/>
        <end position="91"/>
    </location>
</feature>
<dbReference type="InterPro" id="IPR012394">
    <property type="entry name" value="Aldehyde_DH_NAD(P)"/>
</dbReference>
<dbReference type="InterPro" id="IPR016163">
    <property type="entry name" value="Ald_DH_C"/>
</dbReference>
<keyword evidence="5" id="KW-1185">Reference proteome</keyword>
<dbReference type="PANTHER" id="PTHR43570:SF16">
    <property type="entry name" value="ALDEHYDE DEHYDROGENASE TYPE III, ISOFORM Q"/>
    <property type="match status" value="1"/>
</dbReference>
<name>A0A6A4PQX5_LUPAL</name>
<dbReference type="SUPFAM" id="SSF53720">
    <property type="entry name" value="ALDH-like"/>
    <property type="match status" value="1"/>
</dbReference>
<dbReference type="EMBL" id="WOCE01000011">
    <property type="protein sequence ID" value="KAE9603928.1"/>
    <property type="molecule type" value="Genomic_DNA"/>
</dbReference>
<dbReference type="InterPro" id="IPR015590">
    <property type="entry name" value="Aldehyde_DH_dom"/>
</dbReference>
<dbReference type="GO" id="GO:0005737">
    <property type="term" value="C:cytoplasm"/>
    <property type="evidence" value="ECO:0007669"/>
    <property type="project" value="TreeGrafter"/>
</dbReference>
<gene>
    <name evidence="4" type="ORF">Lalb_Chr11g0065971</name>
</gene>
<keyword evidence="2" id="KW-0560">Oxidoreductase</keyword>
<dbReference type="OrthoDB" id="440325at2759"/>
<dbReference type="Gene3D" id="3.40.309.10">
    <property type="entry name" value="Aldehyde Dehydrogenase, Chain A, domain 2"/>
    <property type="match status" value="1"/>
</dbReference>
<dbReference type="Pfam" id="PF00171">
    <property type="entry name" value="Aldedh"/>
    <property type="match status" value="1"/>
</dbReference>
<comment type="caution">
    <text evidence="4">The sequence shown here is derived from an EMBL/GenBank/DDBJ whole genome shotgun (WGS) entry which is preliminary data.</text>
</comment>
<reference evidence="5" key="1">
    <citation type="journal article" date="2020" name="Nat. Commun.">
        <title>Genome sequence of the cluster root forming white lupin.</title>
        <authorList>
            <person name="Hufnagel B."/>
            <person name="Marques A."/>
            <person name="Soriano A."/>
            <person name="Marques L."/>
            <person name="Divol F."/>
            <person name="Doumas P."/>
            <person name="Sallet E."/>
            <person name="Mancinotti D."/>
            <person name="Carrere S."/>
            <person name="Marande W."/>
            <person name="Arribat S."/>
            <person name="Keller J."/>
            <person name="Huneau C."/>
            <person name="Blein T."/>
            <person name="Aime D."/>
            <person name="Laguerre M."/>
            <person name="Taylor J."/>
            <person name="Schubert V."/>
            <person name="Nelson M."/>
            <person name="Geu-Flores F."/>
            <person name="Crespi M."/>
            <person name="Gallardo-Guerrero K."/>
            <person name="Delaux P.-M."/>
            <person name="Salse J."/>
            <person name="Berges H."/>
            <person name="Guyot R."/>
            <person name="Gouzy J."/>
            <person name="Peret B."/>
        </authorList>
    </citation>
    <scope>NUCLEOTIDE SEQUENCE [LARGE SCALE GENOMIC DNA]</scope>
    <source>
        <strain evidence="5">cv. Amiga</strain>
    </source>
</reference>
<evidence type="ECO:0000313" key="5">
    <source>
        <dbReference type="Proteomes" id="UP000447434"/>
    </source>
</evidence>
<evidence type="ECO:0000256" key="1">
    <source>
        <dbReference type="ARBA" id="ARBA00009986"/>
    </source>
</evidence>
<proteinExistence type="inferred from homology"/>
<dbReference type="PANTHER" id="PTHR43570">
    <property type="entry name" value="ALDEHYDE DEHYDROGENASE"/>
    <property type="match status" value="1"/>
</dbReference>